<dbReference type="EMBL" id="OB796332">
    <property type="protein sequence ID" value="CAD7433323.1"/>
    <property type="molecule type" value="Genomic_DNA"/>
</dbReference>
<accession>A0A7R9EIM1</accession>
<evidence type="ECO:0000313" key="2">
    <source>
        <dbReference type="EMBL" id="CAD7433323.1"/>
    </source>
</evidence>
<name>A0A7R9EIM1_9NEOP</name>
<feature type="region of interest" description="Disordered" evidence="1">
    <location>
        <begin position="352"/>
        <end position="376"/>
    </location>
</feature>
<reference evidence="2" key="1">
    <citation type="submission" date="2020-11" db="EMBL/GenBank/DDBJ databases">
        <authorList>
            <person name="Tran Van P."/>
        </authorList>
    </citation>
    <scope>NUCLEOTIDE SEQUENCE</scope>
</reference>
<proteinExistence type="predicted"/>
<protein>
    <submittedName>
        <fullName evidence="2">Uncharacterized protein</fullName>
    </submittedName>
</protein>
<gene>
    <name evidence="2" type="ORF">TMSB3V08_LOCUS10000</name>
</gene>
<organism evidence="2">
    <name type="scientific">Timema monikensis</name>
    <dbReference type="NCBI Taxonomy" id="170555"/>
    <lineage>
        <taxon>Eukaryota</taxon>
        <taxon>Metazoa</taxon>
        <taxon>Ecdysozoa</taxon>
        <taxon>Arthropoda</taxon>
        <taxon>Hexapoda</taxon>
        <taxon>Insecta</taxon>
        <taxon>Pterygota</taxon>
        <taxon>Neoptera</taxon>
        <taxon>Polyneoptera</taxon>
        <taxon>Phasmatodea</taxon>
        <taxon>Timematodea</taxon>
        <taxon>Timematoidea</taxon>
        <taxon>Timematidae</taxon>
        <taxon>Timema</taxon>
    </lineage>
</organism>
<dbReference type="AlphaFoldDB" id="A0A7R9EIM1"/>
<evidence type="ECO:0000256" key="1">
    <source>
        <dbReference type="SAM" id="MobiDB-lite"/>
    </source>
</evidence>
<sequence length="387" mass="43342">MLEVCNRTQLEELRSREMLEVCNRTQLEELRSRVLSGLTNHHRVQGGHSVLEATWVRTPDHQYLYRRTTVEPRVPGFINRVGSPRELNSDADNWHRWIRNPFLDISVQLTDLTMKMKENLVALFVCYPCEGCSGNTGGYVTGNQCSCCCSGGNAFNFMQYAQTVQNIQMLQQMGLLNSTTDVHTSHVVLLVDSVLPSGQQVSGNFGNVMSLILESHWNHFDSYASHIRCSYTMALVERTTCWDGGKEGVIDHLWGSGRLTPPSELAECRLQLIKKLGPVKCDIIEWHGGPPESRGHPGTGRRQAILVAGAQQQYPTYKLSPHFKLGASTASDEELGTEGSMCVQPYNVLKSLQPTAPHPKQPTGDDSIPDPKEGKKEFIQWIHEQLN</sequence>